<dbReference type="NCBIfam" id="TIGR02867">
    <property type="entry name" value="spore_II_P"/>
    <property type="match status" value="1"/>
</dbReference>
<name>A0ABU6PQC3_9BACL</name>
<organism evidence="2 3">
    <name type="scientific">Paenibacillus chibensis</name>
    <dbReference type="NCBI Taxonomy" id="59846"/>
    <lineage>
        <taxon>Bacteria</taxon>
        <taxon>Bacillati</taxon>
        <taxon>Bacillota</taxon>
        <taxon>Bacilli</taxon>
        <taxon>Bacillales</taxon>
        <taxon>Paenibacillaceae</taxon>
        <taxon>Paenibacillus</taxon>
    </lineage>
</organism>
<reference evidence="2 3" key="1">
    <citation type="submission" date="2023-03" db="EMBL/GenBank/DDBJ databases">
        <title>Bacillus Genome Sequencing.</title>
        <authorList>
            <person name="Dunlap C."/>
        </authorList>
    </citation>
    <scope>NUCLEOTIDE SEQUENCE [LARGE SCALE GENOMIC DNA]</scope>
    <source>
        <strain evidence="2 3">NRS-52</strain>
    </source>
</reference>
<sequence>MKRNGFQLWNIGKWRAKLLRMLSMGRTFLLLMLSSFVFFLLLGLGGMAEHKLNSSTVSSMKGFAGSLSSKFFMDMLGMELPHLDKEKGDSTFSGEKMTTFVFQMLTSVNPRDPKSLLAKEMPGMSVNDPVLLRSAAGNQNLDPPEDFHLPPETDDKGEQSAKTDQPQAPSKAPISTTDHPPVKEPEPGGKKEPGNPGNAGNAGEGKKNPTQTPVPPANATGKKVVMIYHSHPREAYNPLLSKASSNPSSKSPSQSVMLVGKYVADKLESLGVGTLHSEKDYATTVNDYNYNFSYKYSRQTVKEALSRNNGLDYLIDIHRDSQRHDKTTTVIDGAGYAQVFFIVGHENKNWRKNEAFASAIHEQLEKSYPGISRGIWGKTSAQGNGEYNQSLADNSILIEVGGIDSTNEELKRTAELLGQIIADLYYKDQKAEKANADTSVSAAKAGAKS</sequence>
<evidence type="ECO:0000313" key="2">
    <source>
        <dbReference type="EMBL" id="MED5017071.1"/>
    </source>
</evidence>
<dbReference type="Gene3D" id="3.40.630.40">
    <property type="entry name" value="Zn-dependent exopeptidases"/>
    <property type="match status" value="1"/>
</dbReference>
<feature type="compositionally biased region" description="Basic and acidic residues" evidence="1">
    <location>
        <begin position="145"/>
        <end position="161"/>
    </location>
</feature>
<dbReference type="Pfam" id="PF07454">
    <property type="entry name" value="SpoIIP"/>
    <property type="match status" value="1"/>
</dbReference>
<evidence type="ECO:0000256" key="1">
    <source>
        <dbReference type="SAM" id="MobiDB-lite"/>
    </source>
</evidence>
<dbReference type="InterPro" id="IPR010897">
    <property type="entry name" value="Spore_II_P"/>
</dbReference>
<gene>
    <name evidence="2" type="ORF">P9847_07085</name>
</gene>
<dbReference type="EMBL" id="JARTLD010000017">
    <property type="protein sequence ID" value="MED5017071.1"/>
    <property type="molecule type" value="Genomic_DNA"/>
</dbReference>
<protein>
    <submittedName>
        <fullName evidence="2">Stage II sporulation protein P</fullName>
    </submittedName>
</protein>
<accession>A0ABU6PQC3</accession>
<feature type="compositionally biased region" description="Polar residues" evidence="1">
    <location>
        <begin position="162"/>
        <end position="178"/>
    </location>
</feature>
<dbReference type="Proteomes" id="UP001343257">
    <property type="component" value="Unassembled WGS sequence"/>
</dbReference>
<dbReference type="RefSeq" id="WP_328276512.1">
    <property type="nucleotide sequence ID" value="NZ_JARTLD010000017.1"/>
</dbReference>
<dbReference type="SUPFAM" id="SSF53187">
    <property type="entry name" value="Zn-dependent exopeptidases"/>
    <property type="match status" value="1"/>
</dbReference>
<proteinExistence type="predicted"/>
<evidence type="ECO:0000313" key="3">
    <source>
        <dbReference type="Proteomes" id="UP001343257"/>
    </source>
</evidence>
<feature type="region of interest" description="Disordered" evidence="1">
    <location>
        <begin position="135"/>
        <end position="218"/>
    </location>
</feature>
<keyword evidence="3" id="KW-1185">Reference proteome</keyword>
<feature type="compositionally biased region" description="Basic and acidic residues" evidence="1">
    <location>
        <begin position="180"/>
        <end position="193"/>
    </location>
</feature>
<comment type="caution">
    <text evidence="2">The sequence shown here is derived from an EMBL/GenBank/DDBJ whole genome shotgun (WGS) entry which is preliminary data.</text>
</comment>